<dbReference type="SUPFAM" id="SSF52200">
    <property type="entry name" value="Toll/Interleukin receptor TIR domain"/>
    <property type="match status" value="1"/>
</dbReference>
<dbReference type="SUPFAM" id="SSF52058">
    <property type="entry name" value="L domain-like"/>
    <property type="match status" value="1"/>
</dbReference>
<keyword evidence="14" id="KW-1185">Reference proteome</keyword>
<comment type="caution">
    <text evidence="13">The sequence shown here is derived from an EMBL/GenBank/DDBJ whole genome shotgun (WGS) entry which is preliminary data.</text>
</comment>
<dbReference type="Gene3D" id="3.40.50.10140">
    <property type="entry name" value="Toll/interleukin-1 receptor homology (TIR) domain"/>
    <property type="match status" value="1"/>
</dbReference>
<dbReference type="InterPro" id="IPR003591">
    <property type="entry name" value="Leu-rich_rpt_typical-subtyp"/>
</dbReference>
<feature type="domain" description="TIR" evidence="12">
    <location>
        <begin position="619"/>
        <end position="740"/>
    </location>
</feature>
<keyword evidence="8 11" id="KW-0472">Membrane</keyword>
<evidence type="ECO:0000313" key="14">
    <source>
        <dbReference type="Proteomes" id="UP001634394"/>
    </source>
</evidence>
<keyword evidence="9" id="KW-0675">Receptor</keyword>
<dbReference type="GO" id="GO:0016020">
    <property type="term" value="C:membrane"/>
    <property type="evidence" value="ECO:0007669"/>
    <property type="project" value="UniProtKB-SubCell"/>
</dbReference>
<evidence type="ECO:0000256" key="3">
    <source>
        <dbReference type="ARBA" id="ARBA00022614"/>
    </source>
</evidence>
<evidence type="ECO:0000256" key="5">
    <source>
        <dbReference type="ARBA" id="ARBA00022729"/>
    </source>
</evidence>
<evidence type="ECO:0000256" key="1">
    <source>
        <dbReference type="ARBA" id="ARBA00004167"/>
    </source>
</evidence>
<keyword evidence="4 11" id="KW-0812">Transmembrane</keyword>
<reference evidence="13 14" key="1">
    <citation type="submission" date="2024-11" db="EMBL/GenBank/DDBJ databases">
        <title>Chromosome-level genome assembly of the freshwater bivalve Anodonta woodiana.</title>
        <authorList>
            <person name="Chen X."/>
        </authorList>
    </citation>
    <scope>NUCLEOTIDE SEQUENCE [LARGE SCALE GENOMIC DNA]</scope>
    <source>
        <strain evidence="13">MN2024</strain>
        <tissue evidence="13">Gills</tissue>
    </source>
</reference>
<evidence type="ECO:0000256" key="10">
    <source>
        <dbReference type="ARBA" id="ARBA00023180"/>
    </source>
</evidence>
<sequence length="773" mass="89038">MGYVQNCIYIILCTLNLWFDRVNPLIECPISCSCFSESGSLLNTVKCTLHEVNPGNESSMFPFVLPINSSFVDIQMVNGQDFFNQMYFEDRSWSQVMDLSLSAMAAETSHVSNNSLHGLYNLKVLRMRVFIGSLESGVFLNTPEIVTLDLSDNPRLRLDYIIYSLTNAMPKLKYLDISHIQLVNEEPVVLGPDFTESIRTKHLEVLNVSGTKRLTLDSNHIYSSIQVLNISRSSLDWIPRHVNKEWFPNVRELDVSYSSYVFPYPITSNIVLYKNLDCSKRGKAFKSLRYIYAHDISVFTSSFGIIDGYFNIYCESILIEYIDISNSNIRCLNFSMNVILLHLKTFIIAHNSLEYMSPKLFHALPNLSILRMERNKLSAMQYFPEFEVIFSKNEALASLDLSWNGLSFLPRRLFVSLRKLKELNLYGNTIVHFDVDVTNLVNLRTLDLSENGPVLISSAVTRDLDTINSGTLYISSSSNASATKYLYSLNQSYSRSSPIYQDLAVNLQGNIFDCSCERISFLSWLTESKIHFKGRTSYTCGQEFNNKEIDKDTIRRLDYYCGLKSKLPFIIVPSIIGGLLILCTVLIMRYARKRLQMCRERNIYVNFYNDCEMVDLKEKRYPAFLSFCSGDNDIAKRYFCPTITTALQAHFRNQEVLAMGESIFRPGRLIFSEIEECFSRCDVIIFLVTLDFIESDWCKFELNEADRRRKPTIYLVENTVLKRKLPCCLGKIKTHTRATWRKKETDIEITPDWDVIARQVVDLAVVSKRENGH</sequence>
<evidence type="ECO:0000256" key="9">
    <source>
        <dbReference type="ARBA" id="ARBA00023170"/>
    </source>
</evidence>
<keyword evidence="6" id="KW-0677">Repeat</keyword>
<evidence type="ECO:0000256" key="11">
    <source>
        <dbReference type="SAM" id="Phobius"/>
    </source>
</evidence>
<evidence type="ECO:0000256" key="8">
    <source>
        <dbReference type="ARBA" id="ARBA00023136"/>
    </source>
</evidence>
<feature type="transmembrane region" description="Helical" evidence="11">
    <location>
        <begin position="567"/>
        <end position="591"/>
    </location>
</feature>
<protein>
    <recommendedName>
        <fullName evidence="12">TIR domain-containing protein</fullName>
    </recommendedName>
</protein>
<dbReference type="InterPro" id="IPR032675">
    <property type="entry name" value="LRR_dom_sf"/>
</dbReference>
<accession>A0ABD3Y1X5</accession>
<dbReference type="PANTHER" id="PTHR24365">
    <property type="entry name" value="TOLL-LIKE RECEPTOR"/>
    <property type="match status" value="1"/>
</dbReference>
<dbReference type="InterPro" id="IPR001611">
    <property type="entry name" value="Leu-rich_rpt"/>
</dbReference>
<organism evidence="13 14">
    <name type="scientific">Sinanodonta woodiana</name>
    <name type="common">Chinese pond mussel</name>
    <name type="synonym">Anodonta woodiana</name>
    <dbReference type="NCBI Taxonomy" id="1069815"/>
    <lineage>
        <taxon>Eukaryota</taxon>
        <taxon>Metazoa</taxon>
        <taxon>Spiralia</taxon>
        <taxon>Lophotrochozoa</taxon>
        <taxon>Mollusca</taxon>
        <taxon>Bivalvia</taxon>
        <taxon>Autobranchia</taxon>
        <taxon>Heteroconchia</taxon>
        <taxon>Palaeoheterodonta</taxon>
        <taxon>Unionida</taxon>
        <taxon>Unionoidea</taxon>
        <taxon>Unionidae</taxon>
        <taxon>Unioninae</taxon>
        <taxon>Sinanodonta</taxon>
    </lineage>
</organism>
<comment type="similarity">
    <text evidence="2">Belongs to the Toll-like receptor family.</text>
</comment>
<keyword evidence="7 11" id="KW-1133">Transmembrane helix</keyword>
<dbReference type="InterPro" id="IPR000157">
    <property type="entry name" value="TIR_dom"/>
</dbReference>
<dbReference type="SMART" id="SM00255">
    <property type="entry name" value="TIR"/>
    <property type="match status" value="1"/>
</dbReference>
<dbReference type="Pfam" id="PF13855">
    <property type="entry name" value="LRR_8"/>
    <property type="match status" value="1"/>
</dbReference>
<keyword evidence="5" id="KW-0732">Signal</keyword>
<dbReference type="SMART" id="SM00369">
    <property type="entry name" value="LRR_TYP"/>
    <property type="match status" value="4"/>
</dbReference>
<evidence type="ECO:0000256" key="4">
    <source>
        <dbReference type="ARBA" id="ARBA00022692"/>
    </source>
</evidence>
<proteinExistence type="inferred from homology"/>
<dbReference type="PANTHER" id="PTHR24365:SF541">
    <property type="entry name" value="PROTEIN TOLL-RELATED"/>
    <property type="match status" value="1"/>
</dbReference>
<keyword evidence="3" id="KW-0433">Leucine-rich repeat</keyword>
<gene>
    <name evidence="13" type="ORF">ACJMK2_004637</name>
</gene>
<name>A0ABD3Y1X5_SINWO</name>
<evidence type="ECO:0000313" key="13">
    <source>
        <dbReference type="EMBL" id="KAL3892429.1"/>
    </source>
</evidence>
<evidence type="ECO:0000256" key="7">
    <source>
        <dbReference type="ARBA" id="ARBA00022989"/>
    </source>
</evidence>
<comment type="subcellular location">
    <subcellularLocation>
        <location evidence="1">Membrane</location>
        <topology evidence="1">Single-pass membrane protein</topology>
    </subcellularLocation>
</comment>
<dbReference type="InterPro" id="IPR035897">
    <property type="entry name" value="Toll_tir_struct_dom_sf"/>
</dbReference>
<keyword evidence="10" id="KW-0325">Glycoprotein</keyword>
<dbReference type="PROSITE" id="PS50104">
    <property type="entry name" value="TIR"/>
    <property type="match status" value="1"/>
</dbReference>
<dbReference type="Proteomes" id="UP001634394">
    <property type="component" value="Unassembled WGS sequence"/>
</dbReference>
<dbReference type="AlphaFoldDB" id="A0ABD3Y1X5"/>
<evidence type="ECO:0000256" key="2">
    <source>
        <dbReference type="ARBA" id="ARBA00009634"/>
    </source>
</evidence>
<evidence type="ECO:0000259" key="12">
    <source>
        <dbReference type="PROSITE" id="PS50104"/>
    </source>
</evidence>
<dbReference type="SUPFAM" id="SSF52047">
    <property type="entry name" value="RNI-like"/>
    <property type="match status" value="1"/>
</dbReference>
<dbReference type="Gene3D" id="3.80.10.10">
    <property type="entry name" value="Ribonuclease Inhibitor"/>
    <property type="match status" value="3"/>
</dbReference>
<evidence type="ECO:0000256" key="6">
    <source>
        <dbReference type="ARBA" id="ARBA00022737"/>
    </source>
</evidence>
<dbReference type="EMBL" id="JBJQND010000001">
    <property type="protein sequence ID" value="KAL3892429.1"/>
    <property type="molecule type" value="Genomic_DNA"/>
</dbReference>